<gene>
    <name evidence="1" type="ORF">LCI18_015201</name>
</gene>
<dbReference type="Proteomes" id="UP000830768">
    <property type="component" value="Chromosome 13"/>
</dbReference>
<sequence length="747" mass="81949">MSSFGSPRGSIPEMSEDSTATVAEAPLAASERRPLPELDAEGQSNNHRSAVTPSTRTLGRTGSHERRRNQACQRCKKKKMKCDTALPRCRACETAGQPCTMIDLISKREYERAYVAYLERRIRELETQTQLASVDILRLTPAGTATGAPTGGLDDDLSRPSPHQSTTSQYVGDSSEINFTQLIANLQARTLAAKTPKLAETFMAIRAGKTAAVTTAPNELPSSSVALELIRSYLFGHHLLSPFLSRGEIMALYQVTYQSGCSGDGPETRSHDHQSLVLPLPQDMFRLNMVFAIGSVSLVRKGLHQSQPLGYYVAAMHHLESISTILGIEAAQNLLFLAEFTMLQDTGCSIWDICRICTRTCLLLDLHRDRPNVDQETAQAQRLVFWACYSLDRVASTTLGRPYAISDLDISVPFPSADYVDRAAAVSEMFDPAAVAQLPPENMFFVSYVKLRRLSSEISTYFYRLRRKRSSAEVTADIIKFLTRLKDWRSAAAQIPQHDGILCHETTWLDYLVAKETLSLARAAINHIVVGGESLIPKDLRDLCLSAGLSTIETYTIMFLEDKVDVTRMYFHVLFSASVSCLYCILAESGNPIGLDVEEFDLAYGTGPEGRVLSSLDASVQVLVKIASNLPDLGGYSAALEIVVSQMCSSKGAAGTEPGHQIPGTTDCPTMVRTGCNFGGLETTLDPLGDWPSQAFISASDWQNVGTEMWQFVEPDWPDSSFNGDVFGAVAHGATFDWTGPFDAFYE</sequence>
<organism evidence="1 2">
    <name type="scientific">Fusarium solani subsp. cucurbitae</name>
    <name type="common">Neocosmosporum cucurbitae</name>
    <dbReference type="NCBI Taxonomy" id="2747967"/>
    <lineage>
        <taxon>Eukaryota</taxon>
        <taxon>Fungi</taxon>
        <taxon>Dikarya</taxon>
        <taxon>Ascomycota</taxon>
        <taxon>Pezizomycotina</taxon>
        <taxon>Sordariomycetes</taxon>
        <taxon>Hypocreomycetidae</taxon>
        <taxon>Hypocreales</taxon>
        <taxon>Nectriaceae</taxon>
        <taxon>Fusarium</taxon>
        <taxon>Fusarium solani species complex</taxon>
    </lineage>
</organism>
<reference evidence="1" key="1">
    <citation type="submission" date="2021-11" db="EMBL/GenBank/DDBJ databases">
        <title>Fusarium solani-melongenae Genome sequencing and assembly.</title>
        <authorList>
            <person name="Xie S."/>
            <person name="Huang L."/>
            <person name="Zhang X."/>
        </authorList>
    </citation>
    <scope>NUCLEOTIDE SEQUENCE</scope>
    <source>
        <strain evidence="1">CRI 24-3</strain>
    </source>
</reference>
<protein>
    <submittedName>
        <fullName evidence="1">Uncharacterized protein</fullName>
    </submittedName>
</protein>
<dbReference type="EMBL" id="CP090041">
    <property type="protein sequence ID" value="UPL04267.1"/>
    <property type="molecule type" value="Genomic_DNA"/>
</dbReference>
<keyword evidence="2" id="KW-1185">Reference proteome</keyword>
<accession>A0ACD3ZT27</accession>
<evidence type="ECO:0000313" key="2">
    <source>
        <dbReference type="Proteomes" id="UP000830768"/>
    </source>
</evidence>
<name>A0ACD3ZT27_FUSSC</name>
<proteinExistence type="predicted"/>
<evidence type="ECO:0000313" key="1">
    <source>
        <dbReference type="EMBL" id="UPL04267.1"/>
    </source>
</evidence>